<accession>A0AA96JWT5</accession>
<evidence type="ECO:0000256" key="1">
    <source>
        <dbReference type="ARBA" id="ARBA00007169"/>
    </source>
</evidence>
<dbReference type="Proteomes" id="UP001302494">
    <property type="component" value="Chromosome"/>
</dbReference>
<proteinExistence type="inferred from homology"/>
<name>A0AA96JWT5_9BACT</name>
<dbReference type="Pfam" id="PF00975">
    <property type="entry name" value="Thioesterase"/>
    <property type="match status" value="1"/>
</dbReference>
<dbReference type="InterPro" id="IPR029058">
    <property type="entry name" value="AB_hydrolase_fold"/>
</dbReference>
<dbReference type="PANTHER" id="PTHR11487">
    <property type="entry name" value="THIOESTERASE"/>
    <property type="match status" value="1"/>
</dbReference>
<evidence type="ECO:0000313" key="3">
    <source>
        <dbReference type="EMBL" id="WNM63147.1"/>
    </source>
</evidence>
<dbReference type="GO" id="GO:0008610">
    <property type="term" value="P:lipid biosynthetic process"/>
    <property type="evidence" value="ECO:0007669"/>
    <property type="project" value="TreeGrafter"/>
</dbReference>
<dbReference type="Gene3D" id="3.40.50.1820">
    <property type="entry name" value="alpha/beta hydrolase"/>
    <property type="match status" value="1"/>
</dbReference>
<sequence>MNSWLQIFPTKGTRARLVCLPRAGGNSADFAHWVKPLENEIQVCAVQLPGRLQRFTEPALRTVPSIACAVAGALRNFDDLPMVLFGDCMGAILAFEIARQLRRSNAFLPANLIVSSYPCPDLPRTSPKFHNAPTETFRKHLLDVGGIPPEIVEDDELFSLILPTLRADFEAFESYKYIPEPPLALDLYAIIGEANPYVSVSVLEGWKRQTCQNFFMRTFRGGHFFLQGNQAVLEFIREIVSPVTDSEEK</sequence>
<evidence type="ECO:0000259" key="2">
    <source>
        <dbReference type="Pfam" id="PF00975"/>
    </source>
</evidence>
<feature type="domain" description="Thioesterase" evidence="2">
    <location>
        <begin position="16"/>
        <end position="238"/>
    </location>
</feature>
<reference evidence="3 4" key="1">
    <citation type="submission" date="2023-01" db="EMBL/GenBank/DDBJ databases">
        <title>Cultivation and genomic characterization of new, ubiquitous marine nitrite-oxidizing bacteria from the Nitrospirales.</title>
        <authorList>
            <person name="Mueller A.J."/>
            <person name="Daebeler A."/>
            <person name="Herbold C.W."/>
            <person name="Kirkegaard R.H."/>
            <person name="Daims H."/>
        </authorList>
    </citation>
    <scope>NUCLEOTIDE SEQUENCE [LARGE SCALE GENOMIC DNA]</scope>
    <source>
        <strain evidence="3 4">DK</strain>
    </source>
</reference>
<dbReference type="RefSeq" id="WP_312747527.1">
    <property type="nucleotide sequence ID" value="NZ_CP116968.1"/>
</dbReference>
<dbReference type="SUPFAM" id="SSF53474">
    <property type="entry name" value="alpha/beta-Hydrolases"/>
    <property type="match status" value="1"/>
</dbReference>
<comment type="similarity">
    <text evidence="1">Belongs to the thioesterase family.</text>
</comment>
<evidence type="ECO:0000313" key="4">
    <source>
        <dbReference type="Proteomes" id="UP001302494"/>
    </source>
</evidence>
<dbReference type="InterPro" id="IPR012223">
    <property type="entry name" value="TEII"/>
</dbReference>
<dbReference type="KEGG" id="nneo:PQG83_05170"/>
<protein>
    <submittedName>
        <fullName evidence="3">Thioesterase domain-containing protein</fullName>
    </submittedName>
</protein>
<dbReference type="InterPro" id="IPR001031">
    <property type="entry name" value="Thioesterase"/>
</dbReference>
<keyword evidence="4" id="KW-1185">Reference proteome</keyword>
<organism evidence="3 4">
    <name type="scientific">Candidatus Nitrospira neomarina</name>
    <dbReference type="NCBI Taxonomy" id="3020899"/>
    <lineage>
        <taxon>Bacteria</taxon>
        <taxon>Pseudomonadati</taxon>
        <taxon>Nitrospirota</taxon>
        <taxon>Nitrospiria</taxon>
        <taxon>Nitrospirales</taxon>
        <taxon>Nitrospiraceae</taxon>
        <taxon>Nitrospira</taxon>
    </lineage>
</organism>
<dbReference type="EMBL" id="CP116968">
    <property type="protein sequence ID" value="WNM63147.1"/>
    <property type="molecule type" value="Genomic_DNA"/>
</dbReference>
<dbReference type="AlphaFoldDB" id="A0AA96JWT5"/>
<gene>
    <name evidence="3" type="ORF">PQG83_05170</name>
</gene>
<dbReference type="PANTHER" id="PTHR11487:SF0">
    <property type="entry name" value="S-ACYL FATTY ACID SYNTHASE THIOESTERASE, MEDIUM CHAIN"/>
    <property type="match status" value="1"/>
</dbReference>